<dbReference type="RefSeq" id="WP_256130771.1">
    <property type="nucleotide sequence ID" value="NZ_JANFXK010000002.1"/>
</dbReference>
<sequence>MRVIMVKGFSKTGKTTTVTQIIKELRRRGYSVGTVKDIHYQGFTMDHPDTDTYKHAKAGAERVTALGEKETDILFSRRMEIDAVLKYYKEDFVILEGDSGADCPAILTGATEEDLEKRMTDNVIAVSGIISGKLNRYGKLPVINCLEEVEKMADLIEKATAREKEEADVILTIDGVEIPMVPFVKNTLKNVVIGAVKALDGYEEGKEIEIRVK</sequence>
<dbReference type="PANTHER" id="PTHR40072:SF1">
    <property type="entry name" value="MOLYBDOPTERIN-GUANINE DINUCLEOTIDE BIOSYNTHESIS ADAPTER PROTEIN"/>
    <property type="match status" value="1"/>
</dbReference>
<evidence type="ECO:0000313" key="2">
    <source>
        <dbReference type="EMBL" id="MCQ4635578.1"/>
    </source>
</evidence>
<name>A0ABT1RK55_9FIRM</name>
<feature type="domain" description="Molybdopterin-guanine dinucleotide biosynthesis protein B (MobB)" evidence="1">
    <location>
        <begin position="3"/>
        <end position="126"/>
    </location>
</feature>
<comment type="caution">
    <text evidence="2">The sequence shown here is derived from an EMBL/GenBank/DDBJ whole genome shotgun (WGS) entry which is preliminary data.</text>
</comment>
<proteinExistence type="predicted"/>
<dbReference type="SUPFAM" id="SSF52540">
    <property type="entry name" value="P-loop containing nucleoside triphosphate hydrolases"/>
    <property type="match status" value="1"/>
</dbReference>
<protein>
    <submittedName>
        <fullName evidence="2">Molybdopterin-guanine dinucleotide biosynthesis protein B</fullName>
    </submittedName>
</protein>
<dbReference type="PANTHER" id="PTHR40072">
    <property type="entry name" value="MOLYBDOPTERIN-GUANINE DINUCLEOTIDE BIOSYNTHESIS ADAPTER PROTEIN-RELATED"/>
    <property type="match status" value="1"/>
</dbReference>
<evidence type="ECO:0000259" key="1">
    <source>
        <dbReference type="Pfam" id="PF03205"/>
    </source>
</evidence>
<dbReference type="Gene3D" id="3.40.50.300">
    <property type="entry name" value="P-loop containing nucleotide triphosphate hydrolases"/>
    <property type="match status" value="1"/>
</dbReference>
<dbReference type="Proteomes" id="UP001524502">
    <property type="component" value="Unassembled WGS sequence"/>
</dbReference>
<gene>
    <name evidence="2" type="primary">mobB</name>
    <name evidence="2" type="ORF">NE619_02460</name>
</gene>
<dbReference type="EMBL" id="JANFXK010000002">
    <property type="protein sequence ID" value="MCQ4635578.1"/>
    <property type="molecule type" value="Genomic_DNA"/>
</dbReference>
<evidence type="ECO:0000313" key="3">
    <source>
        <dbReference type="Proteomes" id="UP001524502"/>
    </source>
</evidence>
<dbReference type="InterPro" id="IPR027417">
    <property type="entry name" value="P-loop_NTPase"/>
</dbReference>
<organism evidence="2 3">
    <name type="scientific">Anaerovorax odorimutans</name>
    <dbReference type="NCBI Taxonomy" id="109327"/>
    <lineage>
        <taxon>Bacteria</taxon>
        <taxon>Bacillati</taxon>
        <taxon>Bacillota</taxon>
        <taxon>Clostridia</taxon>
        <taxon>Peptostreptococcales</taxon>
        <taxon>Anaerovoracaceae</taxon>
        <taxon>Anaerovorax</taxon>
    </lineage>
</organism>
<accession>A0ABT1RK55</accession>
<dbReference type="Pfam" id="PF03205">
    <property type="entry name" value="MobB"/>
    <property type="match status" value="1"/>
</dbReference>
<keyword evidence="3" id="KW-1185">Reference proteome</keyword>
<dbReference type="InterPro" id="IPR052539">
    <property type="entry name" value="MGD_biosynthesis_adapter"/>
</dbReference>
<reference evidence="2 3" key="1">
    <citation type="submission" date="2022-06" db="EMBL/GenBank/DDBJ databases">
        <title>Isolation of gut microbiota from human fecal samples.</title>
        <authorList>
            <person name="Pamer E.G."/>
            <person name="Barat B."/>
            <person name="Waligurski E."/>
            <person name="Medina S."/>
            <person name="Paddock L."/>
            <person name="Mostad J."/>
        </authorList>
    </citation>
    <scope>NUCLEOTIDE SEQUENCE [LARGE SCALE GENOMIC DNA]</scope>
    <source>
        <strain evidence="2 3">SL.3.17</strain>
    </source>
</reference>
<dbReference type="NCBIfam" id="TIGR00176">
    <property type="entry name" value="mobB"/>
    <property type="match status" value="1"/>
</dbReference>
<dbReference type="InterPro" id="IPR004435">
    <property type="entry name" value="MobB_dom"/>
</dbReference>